<dbReference type="OrthoDB" id="10497039at2759"/>
<sequence>MLMLYHRARASLAVMMLLDLSRSGGGGRRGRIGESPKGVGRKPDWERGVGDLLIEGSLAVNGYAQGTEKVDSMGDFAGLDLGGLGEAAQHELAFIDEECRAMEGEIVQFGLVGALRMLQISFQMLRQICAVENGEEMRGLLVDELVVVLPLSGRAQSQRQMLQVTGNVTLPGPARLLGRLLDELQSLLQLLSRDGLGPLPANHPRRRPAILQPIHLSDRLPCTCSSPTFQFPTQRPNGPLADRSPIACLPVRNCTPRRRLRRRLSRKFSQCL</sequence>
<evidence type="ECO:0000313" key="2">
    <source>
        <dbReference type="Proteomes" id="UP000244005"/>
    </source>
</evidence>
<dbReference type="EMBL" id="KZ772847">
    <property type="protein sequence ID" value="PTQ27962.1"/>
    <property type="molecule type" value="Genomic_DNA"/>
</dbReference>
<name>A0A2R6W283_MARPO</name>
<proteinExistence type="predicted"/>
<dbReference type="AlphaFoldDB" id="A0A2R6W283"/>
<dbReference type="Proteomes" id="UP000244005">
    <property type="component" value="Unassembled WGS sequence"/>
</dbReference>
<reference evidence="2" key="1">
    <citation type="journal article" date="2017" name="Cell">
        <title>Insights into land plant evolution garnered from the Marchantia polymorpha genome.</title>
        <authorList>
            <person name="Bowman J.L."/>
            <person name="Kohchi T."/>
            <person name="Yamato K.T."/>
            <person name="Jenkins J."/>
            <person name="Shu S."/>
            <person name="Ishizaki K."/>
            <person name="Yamaoka S."/>
            <person name="Nishihama R."/>
            <person name="Nakamura Y."/>
            <person name="Berger F."/>
            <person name="Adam C."/>
            <person name="Aki S.S."/>
            <person name="Althoff F."/>
            <person name="Araki T."/>
            <person name="Arteaga-Vazquez M.A."/>
            <person name="Balasubrmanian S."/>
            <person name="Barry K."/>
            <person name="Bauer D."/>
            <person name="Boehm C.R."/>
            <person name="Briginshaw L."/>
            <person name="Caballero-Perez J."/>
            <person name="Catarino B."/>
            <person name="Chen F."/>
            <person name="Chiyoda S."/>
            <person name="Chovatia M."/>
            <person name="Davies K.M."/>
            <person name="Delmans M."/>
            <person name="Demura T."/>
            <person name="Dierschke T."/>
            <person name="Dolan L."/>
            <person name="Dorantes-Acosta A.E."/>
            <person name="Eklund D.M."/>
            <person name="Florent S.N."/>
            <person name="Flores-Sandoval E."/>
            <person name="Fujiyama A."/>
            <person name="Fukuzawa H."/>
            <person name="Galik B."/>
            <person name="Grimanelli D."/>
            <person name="Grimwood J."/>
            <person name="Grossniklaus U."/>
            <person name="Hamada T."/>
            <person name="Haseloff J."/>
            <person name="Hetherington A.J."/>
            <person name="Higo A."/>
            <person name="Hirakawa Y."/>
            <person name="Hundley H.N."/>
            <person name="Ikeda Y."/>
            <person name="Inoue K."/>
            <person name="Inoue S.I."/>
            <person name="Ishida S."/>
            <person name="Jia Q."/>
            <person name="Kakita M."/>
            <person name="Kanazawa T."/>
            <person name="Kawai Y."/>
            <person name="Kawashima T."/>
            <person name="Kennedy M."/>
            <person name="Kinose K."/>
            <person name="Kinoshita T."/>
            <person name="Kohara Y."/>
            <person name="Koide E."/>
            <person name="Komatsu K."/>
            <person name="Kopischke S."/>
            <person name="Kubo M."/>
            <person name="Kyozuka J."/>
            <person name="Lagercrantz U."/>
            <person name="Lin S.S."/>
            <person name="Lindquist E."/>
            <person name="Lipzen A.M."/>
            <person name="Lu C.W."/>
            <person name="De Luna E."/>
            <person name="Martienssen R.A."/>
            <person name="Minamino N."/>
            <person name="Mizutani M."/>
            <person name="Mizutani M."/>
            <person name="Mochizuki N."/>
            <person name="Monte I."/>
            <person name="Mosher R."/>
            <person name="Nagasaki H."/>
            <person name="Nakagami H."/>
            <person name="Naramoto S."/>
            <person name="Nishitani K."/>
            <person name="Ohtani M."/>
            <person name="Okamoto T."/>
            <person name="Okumura M."/>
            <person name="Phillips J."/>
            <person name="Pollak B."/>
            <person name="Reinders A."/>
            <person name="Rovekamp M."/>
            <person name="Sano R."/>
            <person name="Sawa S."/>
            <person name="Schmid M.W."/>
            <person name="Shirakawa M."/>
            <person name="Solano R."/>
            <person name="Spunde A."/>
            <person name="Suetsugu N."/>
            <person name="Sugano S."/>
            <person name="Sugiyama A."/>
            <person name="Sun R."/>
            <person name="Suzuki Y."/>
            <person name="Takenaka M."/>
            <person name="Takezawa D."/>
            <person name="Tomogane H."/>
            <person name="Tsuzuki M."/>
            <person name="Ueda T."/>
            <person name="Umeda M."/>
            <person name="Ward J.M."/>
            <person name="Watanabe Y."/>
            <person name="Yazaki K."/>
            <person name="Yokoyama R."/>
            <person name="Yoshitake Y."/>
            <person name="Yotsui I."/>
            <person name="Zachgo S."/>
            <person name="Schmutz J."/>
        </authorList>
    </citation>
    <scope>NUCLEOTIDE SEQUENCE [LARGE SCALE GENOMIC DNA]</scope>
    <source>
        <strain evidence="2">Tak-1</strain>
    </source>
</reference>
<protein>
    <submittedName>
        <fullName evidence="1">Uncharacterized protein</fullName>
    </submittedName>
</protein>
<keyword evidence="2" id="KW-1185">Reference proteome</keyword>
<accession>A0A2R6W283</accession>
<evidence type="ECO:0000313" key="1">
    <source>
        <dbReference type="EMBL" id="PTQ27962.1"/>
    </source>
</evidence>
<organism evidence="1 2">
    <name type="scientific">Marchantia polymorpha</name>
    <name type="common">Common liverwort</name>
    <name type="synonym">Marchantia aquatica</name>
    <dbReference type="NCBI Taxonomy" id="3197"/>
    <lineage>
        <taxon>Eukaryota</taxon>
        <taxon>Viridiplantae</taxon>
        <taxon>Streptophyta</taxon>
        <taxon>Embryophyta</taxon>
        <taxon>Marchantiophyta</taxon>
        <taxon>Marchantiopsida</taxon>
        <taxon>Marchantiidae</taxon>
        <taxon>Marchantiales</taxon>
        <taxon>Marchantiaceae</taxon>
        <taxon>Marchantia</taxon>
    </lineage>
</organism>
<gene>
    <name evidence="1" type="ORF">MARPO_0178s0013</name>
</gene>